<protein>
    <recommendedName>
        <fullName evidence="3">Mersacidin/lichenicidin family type 2 lantibiotic</fullName>
    </recommendedName>
</protein>
<proteinExistence type="predicted"/>
<comment type="caution">
    <text evidence="1">The sequence shown here is derived from an EMBL/GenBank/DDBJ whole genome shotgun (WGS) entry which is preliminary data.</text>
</comment>
<dbReference type="InterPro" id="IPR027635">
    <property type="entry name" value="Lantibiotic2_lead_pep_dom"/>
</dbReference>
<reference evidence="1 2" key="1">
    <citation type="submission" date="2019-06" db="EMBL/GenBank/DDBJ databases">
        <title>Whole genome shotgun sequence of Streptomyces spinoverrucosus NBRC 14228.</title>
        <authorList>
            <person name="Hosoyama A."/>
            <person name="Uohara A."/>
            <person name="Ohji S."/>
            <person name="Ichikawa N."/>
        </authorList>
    </citation>
    <scope>NUCLEOTIDE SEQUENCE [LARGE SCALE GENOMIC DNA]</scope>
    <source>
        <strain evidence="1 2">NBRC 14228</strain>
    </source>
</reference>
<dbReference type="OrthoDB" id="3538673at2"/>
<organism evidence="1 2">
    <name type="scientific">Streptomyces spinoverrucosus</name>
    <dbReference type="NCBI Taxonomy" id="284043"/>
    <lineage>
        <taxon>Bacteria</taxon>
        <taxon>Bacillati</taxon>
        <taxon>Actinomycetota</taxon>
        <taxon>Actinomycetes</taxon>
        <taxon>Kitasatosporales</taxon>
        <taxon>Streptomycetaceae</taxon>
        <taxon>Streptomyces</taxon>
    </lineage>
</organism>
<accession>A0A4Y3VM62</accession>
<dbReference type="Proteomes" id="UP000317881">
    <property type="component" value="Unassembled WGS sequence"/>
</dbReference>
<sequence length="80" mass="8350">MFVDIVRSWKDADYRLSLGSEAPAHPSGDGLTAITDEELTEVNGAGSGVLGTLGCCSCLPWYSGWTVCGLACNPGKPCKN</sequence>
<dbReference type="RefSeq" id="WP_141312464.1">
    <property type="nucleotide sequence ID" value="NZ_BJND01000044.1"/>
</dbReference>
<keyword evidence="2" id="KW-1185">Reference proteome</keyword>
<dbReference type="EMBL" id="BJND01000044">
    <property type="protein sequence ID" value="GEC07937.1"/>
    <property type="molecule type" value="Genomic_DNA"/>
</dbReference>
<name>A0A4Y3VM62_9ACTN</name>
<dbReference type="AlphaFoldDB" id="A0A4Y3VM62"/>
<evidence type="ECO:0000313" key="1">
    <source>
        <dbReference type="EMBL" id="GEC07937.1"/>
    </source>
</evidence>
<gene>
    <name evidence="1" type="ORF">SSP24_55920</name>
</gene>
<evidence type="ECO:0008006" key="3">
    <source>
        <dbReference type="Google" id="ProtNLM"/>
    </source>
</evidence>
<dbReference type="GO" id="GO:0042742">
    <property type="term" value="P:defense response to bacterium"/>
    <property type="evidence" value="ECO:0007669"/>
    <property type="project" value="InterPro"/>
</dbReference>
<evidence type="ECO:0000313" key="2">
    <source>
        <dbReference type="Proteomes" id="UP000317881"/>
    </source>
</evidence>
<dbReference type="NCBIfam" id="TIGR03898">
    <property type="entry name" value="lanti_MRSA_kill"/>
    <property type="match status" value="1"/>
</dbReference>